<name>A0A419X9P5_9BACT</name>
<evidence type="ECO:0000313" key="3">
    <source>
        <dbReference type="Proteomes" id="UP000284531"/>
    </source>
</evidence>
<dbReference type="InterPro" id="IPR046748">
    <property type="entry name" value="HipA_2"/>
</dbReference>
<proteinExistence type="predicted"/>
<sequence length="273" mass="32207">MIEKLKYLDAISFIQEIPTEGHSPLLILTEDFDSYYIKHSKGQTPATYLINEFLCHYFLKLWNLNSPDISAIKVDTNILPETLSQYHKLYFYEHVTFGSKRLDNVIEMNNLINIDGKADLNKFENPEDLIKLSLFDIWVENDDRKPTNPNVLFDFSEKKIKIVAIDNAFTFSTMDYDSLYIEGVSQSFNDNLLYSNFVKSICKYLLKQNGWTNYIKDYFYLCIQNCKENFNEITENIPNELGLTDDLKEHLYSFLFNENRNKLVLTDFYSRLK</sequence>
<dbReference type="AlphaFoldDB" id="A0A419X9P5"/>
<dbReference type="Proteomes" id="UP000284531">
    <property type="component" value="Unassembled WGS sequence"/>
</dbReference>
<dbReference type="OrthoDB" id="1092050at2"/>
<gene>
    <name evidence="2" type="ORF">BXY64_1455</name>
</gene>
<dbReference type="Pfam" id="PF20613">
    <property type="entry name" value="HipA_2"/>
    <property type="match status" value="1"/>
</dbReference>
<keyword evidence="3" id="KW-1185">Reference proteome</keyword>
<protein>
    <recommendedName>
        <fullName evidence="1">HipA-like kinase domain-containing protein</fullName>
    </recommendedName>
</protein>
<evidence type="ECO:0000259" key="1">
    <source>
        <dbReference type="Pfam" id="PF20613"/>
    </source>
</evidence>
<dbReference type="RefSeq" id="WP_120239211.1">
    <property type="nucleotide sequence ID" value="NZ_RAPQ01000008.1"/>
</dbReference>
<accession>A0A419X9P5</accession>
<feature type="domain" description="HipA-like kinase" evidence="1">
    <location>
        <begin position="23"/>
        <end position="258"/>
    </location>
</feature>
<organism evidence="2 3">
    <name type="scientific">Marinifilum flexuosum</name>
    <dbReference type="NCBI Taxonomy" id="1117708"/>
    <lineage>
        <taxon>Bacteria</taxon>
        <taxon>Pseudomonadati</taxon>
        <taxon>Bacteroidota</taxon>
        <taxon>Bacteroidia</taxon>
        <taxon>Marinilabiliales</taxon>
        <taxon>Marinifilaceae</taxon>
    </lineage>
</organism>
<comment type="caution">
    <text evidence="2">The sequence shown here is derived from an EMBL/GenBank/DDBJ whole genome shotgun (WGS) entry which is preliminary data.</text>
</comment>
<evidence type="ECO:0000313" key="2">
    <source>
        <dbReference type="EMBL" id="RKE04435.1"/>
    </source>
</evidence>
<reference evidence="2 3" key="1">
    <citation type="submission" date="2018-09" db="EMBL/GenBank/DDBJ databases">
        <title>Genomic Encyclopedia of Archaeal and Bacterial Type Strains, Phase II (KMG-II): from individual species to whole genera.</title>
        <authorList>
            <person name="Goeker M."/>
        </authorList>
    </citation>
    <scope>NUCLEOTIDE SEQUENCE [LARGE SCALE GENOMIC DNA]</scope>
    <source>
        <strain evidence="2 3">DSM 21950</strain>
    </source>
</reference>
<dbReference type="EMBL" id="RAPQ01000008">
    <property type="protein sequence ID" value="RKE04435.1"/>
    <property type="molecule type" value="Genomic_DNA"/>
</dbReference>